<dbReference type="PROSITE" id="PS51677">
    <property type="entry name" value="NODB"/>
    <property type="match status" value="1"/>
</dbReference>
<dbReference type="GO" id="GO:0016810">
    <property type="term" value="F:hydrolase activity, acting on carbon-nitrogen (but not peptide) bonds"/>
    <property type="evidence" value="ECO:0007669"/>
    <property type="project" value="InterPro"/>
</dbReference>
<gene>
    <name evidence="2" type="ORF">Llon_0281</name>
</gene>
<dbReference type="PATRIC" id="fig|45068.5.peg.297"/>
<accession>A0A0W0VSA6</accession>
<dbReference type="PANTHER" id="PTHR43123:SF1">
    <property type="entry name" value="POLYSACCHARIDE DEACETYLASE-RELATED"/>
    <property type="match status" value="1"/>
</dbReference>
<organism evidence="2 3">
    <name type="scientific">Legionella londiniensis</name>
    <dbReference type="NCBI Taxonomy" id="45068"/>
    <lineage>
        <taxon>Bacteria</taxon>
        <taxon>Pseudomonadati</taxon>
        <taxon>Pseudomonadota</taxon>
        <taxon>Gammaproteobacteria</taxon>
        <taxon>Legionellales</taxon>
        <taxon>Legionellaceae</taxon>
        <taxon>Legionella</taxon>
    </lineage>
</organism>
<evidence type="ECO:0000259" key="1">
    <source>
        <dbReference type="PROSITE" id="PS51677"/>
    </source>
</evidence>
<dbReference type="RefSeq" id="WP_412754127.1">
    <property type="nucleotide sequence ID" value="NZ_CAXYJD010000009.1"/>
</dbReference>
<dbReference type="Pfam" id="PF01522">
    <property type="entry name" value="Polysacc_deac_1"/>
    <property type="match status" value="1"/>
</dbReference>
<dbReference type="EMBL" id="LNYK01000002">
    <property type="protein sequence ID" value="KTD23047.1"/>
    <property type="molecule type" value="Genomic_DNA"/>
</dbReference>
<dbReference type="STRING" id="45068.Llon_0281"/>
<keyword evidence="3" id="KW-1185">Reference proteome</keyword>
<dbReference type="InterPro" id="IPR002509">
    <property type="entry name" value="NODB_dom"/>
</dbReference>
<evidence type="ECO:0000313" key="2">
    <source>
        <dbReference type="EMBL" id="KTD23047.1"/>
    </source>
</evidence>
<protein>
    <submittedName>
        <fullName evidence="2">Polysaccharide deacetylase</fullName>
    </submittedName>
</protein>
<name>A0A0W0VSA6_9GAMM</name>
<dbReference type="InterPro" id="IPR011330">
    <property type="entry name" value="Glyco_hydro/deAcase_b/a-brl"/>
</dbReference>
<proteinExistence type="predicted"/>
<reference evidence="2 3" key="1">
    <citation type="submission" date="2015-11" db="EMBL/GenBank/DDBJ databases">
        <title>Genomic analysis of 38 Legionella species identifies large and diverse effector repertoires.</title>
        <authorList>
            <person name="Burstein D."/>
            <person name="Amaro F."/>
            <person name="Zusman T."/>
            <person name="Lifshitz Z."/>
            <person name="Cohen O."/>
            <person name="Gilbert J.A."/>
            <person name="Pupko T."/>
            <person name="Shuman H.A."/>
            <person name="Segal G."/>
        </authorList>
    </citation>
    <scope>NUCLEOTIDE SEQUENCE [LARGE SCALE GENOMIC DNA]</scope>
    <source>
        <strain evidence="2 3">ATCC 49505</strain>
    </source>
</reference>
<dbReference type="AlphaFoldDB" id="A0A0W0VSA6"/>
<dbReference type="Gene3D" id="3.20.20.370">
    <property type="entry name" value="Glycoside hydrolase/deacetylase"/>
    <property type="match status" value="1"/>
</dbReference>
<evidence type="ECO:0000313" key="3">
    <source>
        <dbReference type="Proteomes" id="UP000054997"/>
    </source>
</evidence>
<dbReference type="GO" id="GO:0005975">
    <property type="term" value="P:carbohydrate metabolic process"/>
    <property type="evidence" value="ECO:0007669"/>
    <property type="project" value="InterPro"/>
</dbReference>
<feature type="domain" description="NodB homology" evidence="1">
    <location>
        <begin position="75"/>
        <end position="286"/>
    </location>
</feature>
<dbReference type="SUPFAM" id="SSF88713">
    <property type="entry name" value="Glycoside hydrolase/deacetylase"/>
    <property type="match status" value="1"/>
</dbReference>
<sequence>MASPPLSWDNSMRDMIGYGSHPPGIIWPNKASIAVNFVINYEEGAELTPLNGDATCETYGGEFSLSARPRGMRSLSMESLFEYGSRRGIWRLLHLFDSRKIPLTFFITGLALTLNPEFCLYLRQNDHEVAGHGWRWIDYARISLQEEKKHITKCIETIRHLTGKEVYGWYTGRCSEHTRALLQQHRGIIYDSDSYADDLPFYSNNHLIIPYTLDCNDFRFYTNPGFSTAEDFFLYLKKAFDYLYQERQPAVMTIGLHPRISGRPARCHALQQFLDYLKEFPDIWITRRIDIARYWRHHFPPAK</sequence>
<dbReference type="Proteomes" id="UP000054997">
    <property type="component" value="Unassembled WGS sequence"/>
</dbReference>
<dbReference type="PANTHER" id="PTHR43123">
    <property type="entry name" value="POLYSACCHARIDE DEACETYLASE-RELATED"/>
    <property type="match status" value="1"/>
</dbReference>
<comment type="caution">
    <text evidence="2">The sequence shown here is derived from an EMBL/GenBank/DDBJ whole genome shotgun (WGS) entry which is preliminary data.</text>
</comment>